<evidence type="ECO:0000256" key="2">
    <source>
        <dbReference type="ARBA" id="ARBA00022694"/>
    </source>
</evidence>
<protein>
    <submittedName>
        <fullName evidence="5">Uncharacterized protein</fullName>
    </submittedName>
</protein>
<feature type="compositionally biased region" description="Polar residues" evidence="4">
    <location>
        <begin position="155"/>
        <end position="164"/>
    </location>
</feature>
<dbReference type="InterPro" id="IPR036882">
    <property type="entry name" value="Alba-like_dom_sf"/>
</dbReference>
<accession>A0A0G2ERD3</accession>
<dbReference type="GO" id="GO:0000172">
    <property type="term" value="C:ribonuclease MRP complex"/>
    <property type="evidence" value="ECO:0007669"/>
    <property type="project" value="InterPro"/>
</dbReference>
<keyword evidence="6" id="KW-1185">Reference proteome</keyword>
<feature type="compositionally biased region" description="Basic residues" evidence="4">
    <location>
        <begin position="177"/>
        <end position="188"/>
    </location>
</feature>
<dbReference type="AlphaFoldDB" id="A0A0G2ERD3"/>
<feature type="compositionally biased region" description="Basic and acidic residues" evidence="4">
    <location>
        <begin position="105"/>
        <end position="118"/>
    </location>
</feature>
<dbReference type="Gene3D" id="3.30.110.20">
    <property type="entry name" value="Alba-like domain"/>
    <property type="match status" value="1"/>
</dbReference>
<dbReference type="Pfam" id="PF12328">
    <property type="entry name" value="Rpp20"/>
    <property type="match status" value="1"/>
</dbReference>
<dbReference type="GO" id="GO:0006364">
    <property type="term" value="P:rRNA processing"/>
    <property type="evidence" value="ECO:0007669"/>
    <property type="project" value="TreeGrafter"/>
</dbReference>
<sequence>MSAVKRVRKLLSLIEKRAMKNVKLVNGPGKDKEKLGRVAEGAAKAREEKIYVKGTGQAMQQALRVGEWFRNKEEEWEVEVEVRTGSVVVVDDIVEVDTGMDEDGDMKGLDSADGKDSNTDGQGSTSSQEKKDDMNIDSNSHPQEARHHNTPQPPANDQTLTSPPAATKPPNEPGPKLAHRRIRKKNKRPMYDQDETPEARTRWIKMVEVIIGLK</sequence>
<gene>
    <name evidence="5" type="ORF">UCRPC4_g02339</name>
</gene>
<reference evidence="5 6" key="2">
    <citation type="submission" date="2015-05" db="EMBL/GenBank/DDBJ databases">
        <authorList>
            <person name="Morales-Cruz A."/>
            <person name="Amrine K.C."/>
            <person name="Cantu D."/>
        </authorList>
    </citation>
    <scope>NUCLEOTIDE SEQUENCE [LARGE SCALE GENOMIC DNA]</scope>
    <source>
        <strain evidence="5">UCRPC4</strain>
    </source>
</reference>
<dbReference type="GO" id="GO:0003723">
    <property type="term" value="F:RNA binding"/>
    <property type="evidence" value="ECO:0007669"/>
    <property type="project" value="TreeGrafter"/>
</dbReference>
<dbReference type="GO" id="GO:0005655">
    <property type="term" value="C:nucleolar ribonuclease P complex"/>
    <property type="evidence" value="ECO:0007669"/>
    <property type="project" value="InterPro"/>
</dbReference>
<dbReference type="GO" id="GO:0001682">
    <property type="term" value="P:tRNA 5'-leader removal"/>
    <property type="evidence" value="ECO:0007669"/>
    <property type="project" value="InterPro"/>
</dbReference>
<evidence type="ECO:0000256" key="1">
    <source>
        <dbReference type="ARBA" id="ARBA00004123"/>
    </source>
</evidence>
<dbReference type="InterPro" id="IPR014612">
    <property type="entry name" value="Pop7/Rpp20"/>
</dbReference>
<dbReference type="Proteomes" id="UP000053317">
    <property type="component" value="Unassembled WGS sequence"/>
</dbReference>
<evidence type="ECO:0000313" key="5">
    <source>
        <dbReference type="EMBL" id="KKY24809.1"/>
    </source>
</evidence>
<comment type="subcellular location">
    <subcellularLocation>
        <location evidence="1">Nucleus</location>
    </subcellularLocation>
</comment>
<evidence type="ECO:0000256" key="4">
    <source>
        <dbReference type="SAM" id="MobiDB-lite"/>
    </source>
</evidence>
<dbReference type="GO" id="GO:0004526">
    <property type="term" value="F:ribonuclease P activity"/>
    <property type="evidence" value="ECO:0007669"/>
    <property type="project" value="TreeGrafter"/>
</dbReference>
<dbReference type="GO" id="GO:0000171">
    <property type="term" value="F:ribonuclease MRP activity"/>
    <property type="evidence" value="ECO:0007669"/>
    <property type="project" value="TreeGrafter"/>
</dbReference>
<keyword evidence="3" id="KW-0539">Nucleus</keyword>
<evidence type="ECO:0000313" key="6">
    <source>
        <dbReference type="Proteomes" id="UP000053317"/>
    </source>
</evidence>
<dbReference type="InterPro" id="IPR020241">
    <property type="entry name" value="RNase_P/MRP_Pop7_fungi"/>
</dbReference>
<evidence type="ECO:0000256" key="3">
    <source>
        <dbReference type="ARBA" id="ARBA00023242"/>
    </source>
</evidence>
<organism evidence="5 6">
    <name type="scientific">Phaeomoniella chlamydospora</name>
    <name type="common">Phaeoacremonium chlamydosporum</name>
    <dbReference type="NCBI Taxonomy" id="158046"/>
    <lineage>
        <taxon>Eukaryota</taxon>
        <taxon>Fungi</taxon>
        <taxon>Dikarya</taxon>
        <taxon>Ascomycota</taxon>
        <taxon>Pezizomycotina</taxon>
        <taxon>Eurotiomycetes</taxon>
        <taxon>Chaetothyriomycetidae</taxon>
        <taxon>Phaeomoniellales</taxon>
        <taxon>Phaeomoniellaceae</taxon>
        <taxon>Phaeomoniella</taxon>
    </lineage>
</organism>
<keyword evidence="2" id="KW-0819">tRNA processing</keyword>
<reference evidence="5 6" key="1">
    <citation type="submission" date="2015-05" db="EMBL/GenBank/DDBJ databases">
        <title>Distinctive expansion of gene families associated with plant cell wall degradation and secondary metabolism in the genomes of grapevine trunk pathogens.</title>
        <authorList>
            <person name="Lawrence D.P."/>
            <person name="Travadon R."/>
            <person name="Rolshausen P.E."/>
            <person name="Baumgartner K."/>
        </authorList>
    </citation>
    <scope>NUCLEOTIDE SEQUENCE [LARGE SCALE GENOMIC DNA]</scope>
    <source>
        <strain evidence="5">UCRPC4</strain>
    </source>
</reference>
<dbReference type="GO" id="GO:0034965">
    <property type="term" value="P:intronic box C/D snoRNA processing"/>
    <property type="evidence" value="ECO:0007669"/>
    <property type="project" value="TreeGrafter"/>
</dbReference>
<dbReference type="OrthoDB" id="5416589at2759"/>
<dbReference type="EMBL" id="LCWF01000056">
    <property type="protein sequence ID" value="KKY24809.1"/>
    <property type="molecule type" value="Genomic_DNA"/>
</dbReference>
<feature type="compositionally biased region" description="Acidic residues" evidence="4">
    <location>
        <begin position="94"/>
        <end position="104"/>
    </location>
</feature>
<proteinExistence type="predicted"/>
<dbReference type="PANTHER" id="PTHR28256:SF1">
    <property type="entry name" value="RIBONUCLEASES P_MRP PROTEIN SUBUNIT POP7"/>
    <property type="match status" value="1"/>
</dbReference>
<name>A0A0G2ERD3_PHACM</name>
<comment type="caution">
    <text evidence="5">The sequence shown here is derived from an EMBL/GenBank/DDBJ whole genome shotgun (WGS) entry which is preliminary data.</text>
</comment>
<dbReference type="PANTHER" id="PTHR28256">
    <property type="entry name" value="RIBONUCLEASES P/MRP PROTEIN SUBUNIT POP7"/>
    <property type="match status" value="1"/>
</dbReference>
<feature type="region of interest" description="Disordered" evidence="4">
    <location>
        <begin position="94"/>
        <end position="198"/>
    </location>
</feature>
<dbReference type="GO" id="GO:0000294">
    <property type="term" value="P:nuclear-transcribed mRNA catabolic process, RNase MRP-dependent"/>
    <property type="evidence" value="ECO:0007669"/>
    <property type="project" value="TreeGrafter"/>
</dbReference>